<name>A0AAP8D2N3_RALSL</name>
<sequence length="75" mass="7918">MALAASNGMVRRRPDYVDIPNQGHPIPRAQAGSGVGVTLAADGEDPAQEQPASLVPPRDGNQRRARPGTRHLQVA</sequence>
<protein>
    <submittedName>
        <fullName evidence="2">Uncharacterized protein</fullName>
    </submittedName>
</protein>
<accession>A0AAP8D2N3</accession>
<organism evidence="2 3">
    <name type="scientific">Ralstonia solanacearum K60</name>
    <dbReference type="NCBI Taxonomy" id="1091042"/>
    <lineage>
        <taxon>Bacteria</taxon>
        <taxon>Pseudomonadati</taxon>
        <taxon>Pseudomonadota</taxon>
        <taxon>Betaproteobacteria</taxon>
        <taxon>Burkholderiales</taxon>
        <taxon>Burkholderiaceae</taxon>
        <taxon>Ralstonia</taxon>
        <taxon>Ralstonia solanacearum species complex</taxon>
    </lineage>
</organism>
<evidence type="ECO:0000256" key="1">
    <source>
        <dbReference type="SAM" id="MobiDB-lite"/>
    </source>
</evidence>
<reference evidence="2 3" key="1">
    <citation type="submission" date="2017-04" db="EMBL/GenBank/DDBJ databases">
        <title>Genome Announcement: Closed genomes of Ralstonia solanacearum strains K60, UW551, and UW700.</title>
        <authorList>
            <person name="Hayes M."/>
            <person name="Macintyre A.M."/>
            <person name="Allen C."/>
        </authorList>
    </citation>
    <scope>NUCLEOTIDE SEQUENCE [LARGE SCALE GENOMIC DNA]</scope>
    <source>
        <strain evidence="2 3">UW25</strain>
    </source>
</reference>
<dbReference type="EMBL" id="NCTK01000002">
    <property type="protein sequence ID" value="OYQ10287.1"/>
    <property type="molecule type" value="Genomic_DNA"/>
</dbReference>
<dbReference type="AlphaFoldDB" id="A0AAP8D2N3"/>
<feature type="region of interest" description="Disordered" evidence="1">
    <location>
        <begin position="1"/>
        <end position="75"/>
    </location>
</feature>
<proteinExistence type="predicted"/>
<evidence type="ECO:0000313" key="2">
    <source>
        <dbReference type="EMBL" id="OYQ10287.1"/>
    </source>
</evidence>
<comment type="caution">
    <text evidence="2">The sequence shown here is derived from an EMBL/GenBank/DDBJ whole genome shotgun (WGS) entry which is preliminary data.</text>
</comment>
<gene>
    <name evidence="2" type="ORF">B7R77_23520</name>
</gene>
<evidence type="ECO:0000313" key="3">
    <source>
        <dbReference type="Proteomes" id="UP000216164"/>
    </source>
</evidence>
<dbReference type="Proteomes" id="UP000216164">
    <property type="component" value="Unassembled WGS sequence"/>
</dbReference>